<dbReference type="AlphaFoldDB" id="A0A1E3NS93"/>
<keyword evidence="1" id="KW-1133">Transmembrane helix</keyword>
<feature type="transmembrane region" description="Helical" evidence="1">
    <location>
        <begin position="16"/>
        <end position="42"/>
    </location>
</feature>
<dbReference type="EMBL" id="KV454001">
    <property type="protein sequence ID" value="ODQ48886.1"/>
    <property type="molecule type" value="Genomic_DNA"/>
</dbReference>
<sequence>MPQHARNTGYNNTQKYFLVTDTLVALFWFFVLARLAILYPLTGSKFLAGGLADFYLGVLVATETLELFNYVAVFRHIPGTQTAYNALPKPHPRVLLSVAGSRLVLAFVFFNYPRVARSEAFALVVLVQSVKEFFRWFYNLQKVRLYSNVPRLFRLCRSLTYLVCTPLEAVATVYLVFQSLVFPSYQAELEPYDAQIKTFLKILLFAYLPTFYLIYKRTLSKYFFAQTSHRFSKPAEKLE</sequence>
<dbReference type="STRING" id="763406.A0A1E3NS93"/>
<keyword evidence="1" id="KW-0812">Transmembrane</keyword>
<feature type="transmembrane region" description="Helical" evidence="1">
    <location>
        <begin position="94"/>
        <end position="114"/>
    </location>
</feature>
<keyword evidence="1" id="KW-0472">Membrane</keyword>
<evidence type="ECO:0000313" key="3">
    <source>
        <dbReference type="Proteomes" id="UP000094455"/>
    </source>
</evidence>
<proteinExistence type="predicted"/>
<dbReference type="OrthoDB" id="46988at2759"/>
<organism evidence="2 3">
    <name type="scientific">Pichia membranifaciens NRRL Y-2026</name>
    <dbReference type="NCBI Taxonomy" id="763406"/>
    <lineage>
        <taxon>Eukaryota</taxon>
        <taxon>Fungi</taxon>
        <taxon>Dikarya</taxon>
        <taxon>Ascomycota</taxon>
        <taxon>Saccharomycotina</taxon>
        <taxon>Pichiomycetes</taxon>
        <taxon>Pichiales</taxon>
        <taxon>Pichiaceae</taxon>
        <taxon>Pichia</taxon>
    </lineage>
</organism>
<name>A0A1E3NS93_9ASCO</name>
<feature type="transmembrane region" description="Helical" evidence="1">
    <location>
        <begin position="120"/>
        <end position="138"/>
    </location>
</feature>
<dbReference type="Proteomes" id="UP000094455">
    <property type="component" value="Unassembled WGS sequence"/>
</dbReference>
<evidence type="ECO:0000256" key="1">
    <source>
        <dbReference type="SAM" id="Phobius"/>
    </source>
</evidence>
<gene>
    <name evidence="2" type="ORF">PICMEDRAFT_14410</name>
</gene>
<dbReference type="GO" id="GO:0006633">
    <property type="term" value="P:fatty acid biosynthetic process"/>
    <property type="evidence" value="ECO:0007669"/>
    <property type="project" value="UniProtKB-UniPathway"/>
</dbReference>
<evidence type="ECO:0000313" key="2">
    <source>
        <dbReference type="EMBL" id="ODQ48886.1"/>
    </source>
</evidence>
<feature type="transmembrane region" description="Helical" evidence="1">
    <location>
        <begin position="194"/>
        <end position="215"/>
    </location>
</feature>
<reference evidence="2 3" key="1">
    <citation type="journal article" date="2016" name="Proc. Natl. Acad. Sci. U.S.A.">
        <title>Comparative genomics of biotechnologically important yeasts.</title>
        <authorList>
            <person name="Riley R."/>
            <person name="Haridas S."/>
            <person name="Wolfe K.H."/>
            <person name="Lopes M.R."/>
            <person name="Hittinger C.T."/>
            <person name="Goeker M."/>
            <person name="Salamov A.A."/>
            <person name="Wisecaver J.H."/>
            <person name="Long T.M."/>
            <person name="Calvey C.H."/>
            <person name="Aerts A.L."/>
            <person name="Barry K.W."/>
            <person name="Choi C."/>
            <person name="Clum A."/>
            <person name="Coughlan A.Y."/>
            <person name="Deshpande S."/>
            <person name="Douglass A.P."/>
            <person name="Hanson S.J."/>
            <person name="Klenk H.-P."/>
            <person name="LaButti K.M."/>
            <person name="Lapidus A."/>
            <person name="Lindquist E.A."/>
            <person name="Lipzen A.M."/>
            <person name="Meier-Kolthoff J.P."/>
            <person name="Ohm R.A."/>
            <person name="Otillar R.P."/>
            <person name="Pangilinan J.L."/>
            <person name="Peng Y."/>
            <person name="Rokas A."/>
            <person name="Rosa C.A."/>
            <person name="Scheuner C."/>
            <person name="Sibirny A.A."/>
            <person name="Slot J.C."/>
            <person name="Stielow J.B."/>
            <person name="Sun H."/>
            <person name="Kurtzman C.P."/>
            <person name="Blackwell M."/>
            <person name="Grigoriev I.V."/>
            <person name="Jeffries T.W."/>
        </authorList>
    </citation>
    <scope>NUCLEOTIDE SEQUENCE [LARGE SCALE GENOMIC DNA]</scope>
    <source>
        <strain evidence="2 3">NRRL Y-2026</strain>
    </source>
</reference>
<dbReference type="RefSeq" id="XP_019019999.1">
    <property type="nucleotide sequence ID" value="XM_019160361.1"/>
</dbReference>
<dbReference type="UniPathway" id="UPA00094"/>
<feature type="transmembrane region" description="Helical" evidence="1">
    <location>
        <begin position="159"/>
        <end position="182"/>
    </location>
</feature>
<feature type="transmembrane region" description="Helical" evidence="1">
    <location>
        <begin position="54"/>
        <end position="73"/>
    </location>
</feature>
<dbReference type="GeneID" id="30177048"/>
<protein>
    <submittedName>
        <fullName evidence="2">Uncharacterized protein</fullName>
    </submittedName>
</protein>
<accession>A0A1E3NS93</accession>
<keyword evidence="3" id="KW-1185">Reference proteome</keyword>